<feature type="compositionally biased region" description="Low complexity" evidence="1">
    <location>
        <begin position="169"/>
        <end position="186"/>
    </location>
</feature>
<sequence>MLKQDHRAVEALFAEFEDADESEQSELATRICQMLTVHTQIEEELLYPRAKEAFDEEDDEMVYEAEIEHGSAKELIAKIEAGTPEDPEFKPLVTVLMEYVKHHVKEEEKELFPALKETELDLKELGSQLAQRKMQLMEQMGIEAEEAPEPRRKRSTGSRTSAAKRRQARAGSRSKSARSSASRARH</sequence>
<dbReference type="Pfam" id="PF01814">
    <property type="entry name" value="Hemerythrin"/>
    <property type="match status" value="1"/>
</dbReference>
<dbReference type="PANTHER" id="PTHR35585:SF1">
    <property type="entry name" value="HHE DOMAIN PROTEIN (AFU_ORTHOLOGUE AFUA_4G00730)"/>
    <property type="match status" value="1"/>
</dbReference>
<accession>A0A829YF46</accession>
<comment type="caution">
    <text evidence="3">The sequence shown here is derived from an EMBL/GenBank/DDBJ whole genome shotgun (WGS) entry which is preliminary data.</text>
</comment>
<protein>
    <recommendedName>
        <fullName evidence="2">Hemerythrin-like domain-containing protein</fullName>
    </recommendedName>
</protein>
<proteinExistence type="predicted"/>
<evidence type="ECO:0000313" key="4">
    <source>
        <dbReference type="Proteomes" id="UP000445000"/>
    </source>
</evidence>
<dbReference type="PANTHER" id="PTHR35585">
    <property type="entry name" value="HHE DOMAIN PROTEIN (AFU_ORTHOLOGUE AFUA_4G00730)"/>
    <property type="match status" value="1"/>
</dbReference>
<evidence type="ECO:0000313" key="3">
    <source>
        <dbReference type="EMBL" id="GFE81468.1"/>
    </source>
</evidence>
<name>A0A829YF46_9GAMM</name>
<keyword evidence="4" id="KW-1185">Reference proteome</keyword>
<dbReference type="CDD" id="cd12108">
    <property type="entry name" value="Hr-like"/>
    <property type="match status" value="1"/>
</dbReference>
<feature type="domain" description="Hemerythrin-like" evidence="2">
    <location>
        <begin position="2"/>
        <end position="115"/>
    </location>
</feature>
<organism evidence="3 4">
    <name type="scientific">Steroidobacter agaridevorans</name>
    <dbReference type="NCBI Taxonomy" id="2695856"/>
    <lineage>
        <taxon>Bacteria</taxon>
        <taxon>Pseudomonadati</taxon>
        <taxon>Pseudomonadota</taxon>
        <taxon>Gammaproteobacteria</taxon>
        <taxon>Steroidobacterales</taxon>
        <taxon>Steroidobacteraceae</taxon>
        <taxon>Steroidobacter</taxon>
    </lineage>
</organism>
<dbReference type="InterPro" id="IPR012312">
    <property type="entry name" value="Hemerythrin-like"/>
</dbReference>
<dbReference type="Gene3D" id="1.20.120.520">
    <property type="entry name" value="nmb1532 protein domain like"/>
    <property type="match status" value="1"/>
</dbReference>
<gene>
    <name evidence="3" type="ORF">GCM10011487_34680</name>
</gene>
<dbReference type="EMBL" id="BLJN01000003">
    <property type="protein sequence ID" value="GFE81468.1"/>
    <property type="molecule type" value="Genomic_DNA"/>
</dbReference>
<evidence type="ECO:0000256" key="1">
    <source>
        <dbReference type="SAM" id="MobiDB-lite"/>
    </source>
</evidence>
<reference evidence="4" key="1">
    <citation type="submission" date="2020-01" db="EMBL/GenBank/DDBJ databases">
        <title>'Steroidobacter agaridevorans' sp. nov., agar-degrading bacteria isolated from rhizosphere soils.</title>
        <authorList>
            <person name="Ikenaga M."/>
            <person name="Kataoka M."/>
            <person name="Murouchi A."/>
            <person name="Katsuragi S."/>
            <person name="Sakai M."/>
        </authorList>
    </citation>
    <scope>NUCLEOTIDE SEQUENCE [LARGE SCALE GENOMIC DNA]</scope>
    <source>
        <strain evidence="4">YU21-B</strain>
    </source>
</reference>
<dbReference type="AlphaFoldDB" id="A0A829YF46"/>
<feature type="compositionally biased region" description="Basic residues" evidence="1">
    <location>
        <begin position="151"/>
        <end position="168"/>
    </location>
</feature>
<dbReference type="Proteomes" id="UP000445000">
    <property type="component" value="Unassembled WGS sequence"/>
</dbReference>
<feature type="region of interest" description="Disordered" evidence="1">
    <location>
        <begin position="131"/>
        <end position="186"/>
    </location>
</feature>
<evidence type="ECO:0000259" key="2">
    <source>
        <dbReference type="Pfam" id="PF01814"/>
    </source>
</evidence>